<dbReference type="InterPro" id="IPR036129">
    <property type="entry name" value="Glycerate_kinase_sf"/>
</dbReference>
<keyword evidence="6" id="KW-1185">Reference proteome</keyword>
<comment type="similarity">
    <text evidence="1 4">Belongs to the glycerate kinase type-1 family.</text>
</comment>
<dbReference type="PANTHER" id="PTHR21599">
    <property type="entry name" value="GLYCERATE KINASE"/>
    <property type="match status" value="1"/>
</dbReference>
<name>A0ABN2P6N0_9ACTN</name>
<comment type="caution">
    <text evidence="5">The sequence shown here is derived from an EMBL/GenBank/DDBJ whole genome shotgun (WGS) entry which is preliminary data.</text>
</comment>
<dbReference type="Proteomes" id="UP001501612">
    <property type="component" value="Unassembled WGS sequence"/>
</dbReference>
<gene>
    <name evidence="5" type="ORF">GCM10009737_12620</name>
</gene>
<evidence type="ECO:0000256" key="1">
    <source>
        <dbReference type="ARBA" id="ARBA00006284"/>
    </source>
</evidence>
<dbReference type="GO" id="GO:0016301">
    <property type="term" value="F:kinase activity"/>
    <property type="evidence" value="ECO:0007669"/>
    <property type="project" value="UniProtKB-KW"/>
</dbReference>
<evidence type="ECO:0000256" key="4">
    <source>
        <dbReference type="PIRNR" id="PIRNR006078"/>
    </source>
</evidence>
<dbReference type="NCBIfam" id="TIGR00045">
    <property type="entry name" value="glycerate kinase"/>
    <property type="match status" value="1"/>
</dbReference>
<evidence type="ECO:0000313" key="6">
    <source>
        <dbReference type="Proteomes" id="UP001501612"/>
    </source>
</evidence>
<dbReference type="SUPFAM" id="SSF110738">
    <property type="entry name" value="Glycerate kinase I"/>
    <property type="match status" value="1"/>
</dbReference>
<organism evidence="5 6">
    <name type="scientific">Nocardioides lentus</name>
    <dbReference type="NCBI Taxonomy" id="338077"/>
    <lineage>
        <taxon>Bacteria</taxon>
        <taxon>Bacillati</taxon>
        <taxon>Actinomycetota</taxon>
        <taxon>Actinomycetes</taxon>
        <taxon>Propionibacteriales</taxon>
        <taxon>Nocardioidaceae</taxon>
        <taxon>Nocardioides</taxon>
    </lineage>
</organism>
<dbReference type="Gene3D" id="3.40.50.10350">
    <property type="entry name" value="Glycerate kinase, domain 1"/>
    <property type="match status" value="1"/>
</dbReference>
<keyword evidence="2 4" id="KW-0808">Transferase</keyword>
<dbReference type="PANTHER" id="PTHR21599:SF0">
    <property type="entry name" value="GLYCERATE KINASE"/>
    <property type="match status" value="1"/>
</dbReference>
<evidence type="ECO:0000313" key="5">
    <source>
        <dbReference type="EMBL" id="GAA1912586.1"/>
    </source>
</evidence>
<evidence type="ECO:0000256" key="3">
    <source>
        <dbReference type="ARBA" id="ARBA00022777"/>
    </source>
</evidence>
<protein>
    <submittedName>
        <fullName evidence="5">Glycerate kinase</fullName>
    </submittedName>
</protein>
<accession>A0ABN2P6N0</accession>
<dbReference type="InterPro" id="IPR004381">
    <property type="entry name" value="Glycerate_kinase"/>
</dbReference>
<proteinExistence type="inferred from homology"/>
<dbReference type="EMBL" id="BAAAMY010000002">
    <property type="protein sequence ID" value="GAA1912586.1"/>
    <property type="molecule type" value="Genomic_DNA"/>
</dbReference>
<sequence length="363" mass="36035">MRVLVAPDSFGGALSASEAARAIAAGWARHAPGDELDLVPLSDGGPGFLDAVRAARGGDLLARTVEGPFGEPVPATVLLVGDTAYVEGAQACGLQLTGGRRGERASSTGLGQLVAAAVAEVGAGGEVVVGLGGLGTHDGGAGMLGALGAAADRPLDVGVAGLAGVRDVELSGARERLHGVRLRGACETTAVLAGLFGTTKASGASRGVPEERLPSVDAVLDAWGAATGRLQALEERSGAGGGSGHALRLLGAELDDGLDLLAGEVGLARRARGCEVVLTGEASLDFSGRSGRVPAAVARVAADVLAPCVVLAGRVVLGRRELRAQGFESAYSVEDVVGARRATDDPAGALADLAARVARSWSV</sequence>
<dbReference type="RefSeq" id="WP_344005240.1">
    <property type="nucleotide sequence ID" value="NZ_BAAAMY010000002.1"/>
</dbReference>
<evidence type="ECO:0000256" key="2">
    <source>
        <dbReference type="ARBA" id="ARBA00022679"/>
    </source>
</evidence>
<dbReference type="Gene3D" id="3.90.1510.10">
    <property type="entry name" value="Glycerate kinase, domain 2"/>
    <property type="match status" value="1"/>
</dbReference>
<dbReference type="InterPro" id="IPR018197">
    <property type="entry name" value="Glycerate_kinase_RE-like"/>
</dbReference>
<reference evidence="5 6" key="1">
    <citation type="journal article" date="2019" name="Int. J. Syst. Evol. Microbiol.">
        <title>The Global Catalogue of Microorganisms (GCM) 10K type strain sequencing project: providing services to taxonomists for standard genome sequencing and annotation.</title>
        <authorList>
            <consortium name="The Broad Institute Genomics Platform"/>
            <consortium name="The Broad Institute Genome Sequencing Center for Infectious Disease"/>
            <person name="Wu L."/>
            <person name="Ma J."/>
        </authorList>
    </citation>
    <scope>NUCLEOTIDE SEQUENCE [LARGE SCALE GENOMIC DNA]</scope>
    <source>
        <strain evidence="5 6">JCM 14046</strain>
    </source>
</reference>
<keyword evidence="3 4" id="KW-0418">Kinase</keyword>
<dbReference type="Pfam" id="PF02595">
    <property type="entry name" value="Gly_kinase"/>
    <property type="match status" value="1"/>
</dbReference>
<dbReference type="PIRSF" id="PIRSF006078">
    <property type="entry name" value="GlxK"/>
    <property type="match status" value="1"/>
</dbReference>
<dbReference type="InterPro" id="IPR018193">
    <property type="entry name" value="Glyc_kinase_flavodox-like_fold"/>
</dbReference>